<dbReference type="AlphaFoldDB" id="A0A6P1DZJ4"/>
<keyword evidence="4" id="KW-1185">Reference proteome</keyword>
<comment type="caution">
    <text evidence="3">The sequence shown here is derived from an EMBL/GenBank/DDBJ whole genome shotgun (WGS) entry which is preliminary data.</text>
</comment>
<name>A0A6P1DZJ4_9GAMM</name>
<dbReference type="Proteomes" id="UP000471640">
    <property type="component" value="Unassembled WGS sequence"/>
</dbReference>
<proteinExistence type="predicted"/>
<dbReference type="InterPro" id="IPR002559">
    <property type="entry name" value="Transposase_11"/>
</dbReference>
<dbReference type="RefSeq" id="WP_164656423.1">
    <property type="nucleotide sequence ID" value="NZ_JAAIJR010000157.1"/>
</dbReference>
<dbReference type="NCBIfam" id="NF033580">
    <property type="entry name" value="transpos_IS5_3"/>
    <property type="match status" value="1"/>
</dbReference>
<protein>
    <submittedName>
        <fullName evidence="3">IS5 family transposase</fullName>
    </submittedName>
</protein>
<organism evidence="3 4">
    <name type="scientific">Thiorhodococcus mannitoliphagus</name>
    <dbReference type="NCBI Taxonomy" id="329406"/>
    <lineage>
        <taxon>Bacteria</taxon>
        <taxon>Pseudomonadati</taxon>
        <taxon>Pseudomonadota</taxon>
        <taxon>Gammaproteobacteria</taxon>
        <taxon>Chromatiales</taxon>
        <taxon>Chromatiaceae</taxon>
        <taxon>Thiorhodococcus</taxon>
    </lineage>
</organism>
<reference evidence="3 4" key="2">
    <citation type="submission" date="2020-02" db="EMBL/GenBank/DDBJ databases">
        <title>Genome sequences of Thiorhodococcus mannitoliphagus and Thiorhodococcus minor, purple sulfur photosynthetic bacteria in the gammaproteobacterial family, Chromatiaceae.</title>
        <authorList>
            <person name="Aviles F.A."/>
            <person name="Meyer T.E."/>
            <person name="Kyndt J.A."/>
        </authorList>
    </citation>
    <scope>NUCLEOTIDE SEQUENCE [LARGE SCALE GENOMIC DNA]</scope>
    <source>
        <strain evidence="3 4">DSM 18266</strain>
    </source>
</reference>
<reference evidence="4" key="1">
    <citation type="journal article" date="2020" name="Microbiol. Resour. Announc.">
        <title>Draft Genome Sequences of Thiorhodococcus mannitoliphagus and Thiorhodococcus minor, Purple Sulfur Photosynthetic Bacteria in the Gammaproteobacterial Family Chromatiaceae.</title>
        <authorList>
            <person name="Aviles F.A."/>
            <person name="Meyer T.E."/>
            <person name="Kyndt J.A."/>
        </authorList>
    </citation>
    <scope>NUCLEOTIDE SEQUENCE [LARGE SCALE GENOMIC DNA]</scope>
    <source>
        <strain evidence="4">DSM 18266</strain>
    </source>
</reference>
<evidence type="ECO:0000313" key="3">
    <source>
        <dbReference type="EMBL" id="NEX23109.1"/>
    </source>
</evidence>
<evidence type="ECO:0000313" key="4">
    <source>
        <dbReference type="Proteomes" id="UP000471640"/>
    </source>
</evidence>
<feature type="domain" description="Insertion element IS402-like" evidence="2">
    <location>
        <begin position="16"/>
        <end position="90"/>
    </location>
</feature>
<accession>A0A6P1DZJ4</accession>
<feature type="domain" description="Transposase IS4-like" evidence="1">
    <location>
        <begin position="108"/>
        <end position="249"/>
    </location>
</feature>
<dbReference type="Pfam" id="PF13340">
    <property type="entry name" value="DUF4096"/>
    <property type="match status" value="1"/>
</dbReference>
<dbReference type="GO" id="GO:0003677">
    <property type="term" value="F:DNA binding"/>
    <property type="evidence" value="ECO:0007669"/>
    <property type="project" value="InterPro"/>
</dbReference>
<dbReference type="GO" id="GO:0004803">
    <property type="term" value="F:transposase activity"/>
    <property type="evidence" value="ECO:0007669"/>
    <property type="project" value="InterPro"/>
</dbReference>
<evidence type="ECO:0000259" key="2">
    <source>
        <dbReference type="Pfam" id="PF13340"/>
    </source>
</evidence>
<dbReference type="InterPro" id="IPR025161">
    <property type="entry name" value="IS402-like_dom"/>
</dbReference>
<evidence type="ECO:0000259" key="1">
    <source>
        <dbReference type="Pfam" id="PF01609"/>
    </source>
</evidence>
<gene>
    <name evidence="3" type="ORF">G3480_22890</name>
</gene>
<dbReference type="PANTHER" id="PTHR30007">
    <property type="entry name" value="PHP DOMAIN PROTEIN"/>
    <property type="match status" value="1"/>
</dbReference>
<dbReference type="EMBL" id="JAAIJR010000157">
    <property type="protein sequence ID" value="NEX23109.1"/>
    <property type="molecule type" value="Genomic_DNA"/>
</dbReference>
<dbReference type="PANTHER" id="PTHR30007:SF0">
    <property type="entry name" value="TRANSPOSASE"/>
    <property type="match status" value="1"/>
</dbReference>
<sequence length="276" mass="31655">MTSDNGEALVRYPSDLNDEEWAIIEPILDELDPYTTGRPRDADMREILNAIFYLNKTGCPWRYLPKDFPPYNRVNYYYNKWTHSGVLAQVNAALRGCLREKNGRQANPTGAIIDSQSVKGTQESSIESGFDGGKLVKGRKRHIVVDTMGCLLVVCVHAANIFDGKAARQVFTRLFVLLESVKLIWADCGYAGRELFEWVLAEFDCILEVVKRRKGKKGFHVLPRRWVVERTFAWIGRSRRLSRDYEREPRSSGSQVYLASSRLLLRQISNNQIAYE</sequence>
<dbReference type="GO" id="GO:0006313">
    <property type="term" value="P:DNA transposition"/>
    <property type="evidence" value="ECO:0007669"/>
    <property type="project" value="InterPro"/>
</dbReference>
<dbReference type="Pfam" id="PF01609">
    <property type="entry name" value="DDE_Tnp_1"/>
    <property type="match status" value="1"/>
</dbReference>